<gene>
    <name evidence="2" type="ORF">EYF80_036175</name>
</gene>
<accession>A0A4Z2GK54</accession>
<dbReference type="EMBL" id="SRLO01000511">
    <property type="protein sequence ID" value="TNN53601.1"/>
    <property type="molecule type" value="Genomic_DNA"/>
</dbReference>
<evidence type="ECO:0000313" key="2">
    <source>
        <dbReference type="EMBL" id="TNN53601.1"/>
    </source>
</evidence>
<feature type="region of interest" description="Disordered" evidence="1">
    <location>
        <begin position="1"/>
        <end position="53"/>
    </location>
</feature>
<sequence>MPVWPRPPQSYSTKYREEGGGAPLDTEEPSTGQKQAGWDPPEEGGRSKPSSTRVPVLLSSSFSCPRVNGLTCTAEGVADVNNAGDFASRRRGLPGRADGIIDGDGNARFLLADGATDEGVAGGHWDKERTVCVTTLKLYLELCLTSSLVSESFSGSAMAVSFTCLHSVRNTLEHERRGQKS</sequence>
<dbReference type="AlphaFoldDB" id="A0A4Z2GK54"/>
<evidence type="ECO:0000256" key="1">
    <source>
        <dbReference type="SAM" id="MobiDB-lite"/>
    </source>
</evidence>
<reference evidence="2 3" key="1">
    <citation type="submission" date="2019-03" db="EMBL/GenBank/DDBJ databases">
        <title>First draft genome of Liparis tanakae, snailfish: a comprehensive survey of snailfish specific genes.</title>
        <authorList>
            <person name="Kim W."/>
            <person name="Song I."/>
            <person name="Jeong J.-H."/>
            <person name="Kim D."/>
            <person name="Kim S."/>
            <person name="Ryu S."/>
            <person name="Song J.Y."/>
            <person name="Lee S.K."/>
        </authorList>
    </citation>
    <scope>NUCLEOTIDE SEQUENCE [LARGE SCALE GENOMIC DNA]</scope>
    <source>
        <tissue evidence="2">Muscle</tissue>
    </source>
</reference>
<evidence type="ECO:0000313" key="3">
    <source>
        <dbReference type="Proteomes" id="UP000314294"/>
    </source>
</evidence>
<dbReference type="Proteomes" id="UP000314294">
    <property type="component" value="Unassembled WGS sequence"/>
</dbReference>
<keyword evidence="3" id="KW-1185">Reference proteome</keyword>
<organism evidence="2 3">
    <name type="scientific">Liparis tanakae</name>
    <name type="common">Tanaka's snailfish</name>
    <dbReference type="NCBI Taxonomy" id="230148"/>
    <lineage>
        <taxon>Eukaryota</taxon>
        <taxon>Metazoa</taxon>
        <taxon>Chordata</taxon>
        <taxon>Craniata</taxon>
        <taxon>Vertebrata</taxon>
        <taxon>Euteleostomi</taxon>
        <taxon>Actinopterygii</taxon>
        <taxon>Neopterygii</taxon>
        <taxon>Teleostei</taxon>
        <taxon>Neoteleostei</taxon>
        <taxon>Acanthomorphata</taxon>
        <taxon>Eupercaria</taxon>
        <taxon>Perciformes</taxon>
        <taxon>Cottioidei</taxon>
        <taxon>Cottales</taxon>
        <taxon>Liparidae</taxon>
        <taxon>Liparis</taxon>
    </lineage>
</organism>
<protein>
    <submittedName>
        <fullName evidence="2">Uncharacterized protein</fullName>
    </submittedName>
</protein>
<proteinExistence type="predicted"/>
<comment type="caution">
    <text evidence="2">The sequence shown here is derived from an EMBL/GenBank/DDBJ whole genome shotgun (WGS) entry which is preliminary data.</text>
</comment>
<name>A0A4Z2GK54_9TELE</name>